<keyword evidence="3" id="KW-0862">Zinc</keyword>
<dbReference type="OrthoDB" id="8062037at2759"/>
<dbReference type="GO" id="GO:0008270">
    <property type="term" value="F:zinc ion binding"/>
    <property type="evidence" value="ECO:0007669"/>
    <property type="project" value="UniProtKB-KW"/>
</dbReference>
<keyword evidence="6" id="KW-1185">Reference proteome</keyword>
<protein>
    <recommendedName>
        <fullName evidence="4">Zinc finger C3HC4 RING-type domain-containing protein</fullName>
    </recommendedName>
</protein>
<accession>A0A2S4WNH2</accession>
<dbReference type="VEuPathDB" id="FungiDB:PSHT_00248"/>
<dbReference type="Gene3D" id="3.30.40.10">
    <property type="entry name" value="Zinc/RING finger domain, C3HC4 (zinc finger)"/>
    <property type="match status" value="1"/>
</dbReference>
<evidence type="ECO:0000313" key="5">
    <source>
        <dbReference type="EMBL" id="POW23326.1"/>
    </source>
</evidence>
<keyword evidence="1" id="KW-0479">Metal-binding</keyword>
<reference evidence="5 6" key="1">
    <citation type="submission" date="2017-12" db="EMBL/GenBank/DDBJ databases">
        <title>Gene loss provides genomic basis for host adaptation in cereal stripe rust fungi.</title>
        <authorList>
            <person name="Xia C."/>
        </authorList>
    </citation>
    <scope>NUCLEOTIDE SEQUENCE [LARGE SCALE GENOMIC DNA]</scope>
    <source>
        <strain evidence="5 6">93TX-2</strain>
    </source>
</reference>
<evidence type="ECO:0000313" key="6">
    <source>
        <dbReference type="Proteomes" id="UP000238274"/>
    </source>
</evidence>
<dbReference type="EMBL" id="PKSM01000002">
    <property type="protein sequence ID" value="POW23326.1"/>
    <property type="molecule type" value="Genomic_DNA"/>
</dbReference>
<name>A0A2S4WNH2_9BASI</name>
<evidence type="ECO:0000259" key="4">
    <source>
        <dbReference type="Pfam" id="PF00097"/>
    </source>
</evidence>
<comment type="caution">
    <text evidence="5">The sequence shown here is derived from an EMBL/GenBank/DDBJ whole genome shotgun (WGS) entry which is preliminary data.</text>
</comment>
<organism evidence="5 6">
    <name type="scientific">Puccinia striiformis</name>
    <dbReference type="NCBI Taxonomy" id="27350"/>
    <lineage>
        <taxon>Eukaryota</taxon>
        <taxon>Fungi</taxon>
        <taxon>Dikarya</taxon>
        <taxon>Basidiomycota</taxon>
        <taxon>Pucciniomycotina</taxon>
        <taxon>Pucciniomycetes</taxon>
        <taxon>Pucciniales</taxon>
        <taxon>Pucciniaceae</taxon>
        <taxon>Puccinia</taxon>
    </lineage>
</organism>
<dbReference type="InterPro" id="IPR013083">
    <property type="entry name" value="Znf_RING/FYVE/PHD"/>
</dbReference>
<sequence length="90" mass="10563">MCYKTLEVPGDQNKWSKRWKSALMKLKLKLPLPFTGSEISGLYQWRKCGHQFHEDCVLDRVLNGLPCPVCNAKPWNRIHDRLKQKVKVVE</sequence>
<evidence type="ECO:0000256" key="2">
    <source>
        <dbReference type="ARBA" id="ARBA00022771"/>
    </source>
</evidence>
<reference evidence="6" key="2">
    <citation type="journal article" date="2018" name="BMC Genomics">
        <title>Genomic insights into host adaptation between the wheat stripe rust pathogen (Puccinia striiformis f. sp. tritici) and the barley stripe rust pathogen (Puccinia striiformis f. sp. hordei).</title>
        <authorList>
            <person name="Xia C."/>
            <person name="Wang M."/>
            <person name="Yin C."/>
            <person name="Cornejo O.E."/>
            <person name="Hulbert S.H."/>
            <person name="Chen X."/>
        </authorList>
    </citation>
    <scope>NUCLEOTIDE SEQUENCE [LARGE SCALE GENOMIC DNA]</scope>
    <source>
        <strain evidence="6">93TX-2</strain>
    </source>
</reference>
<feature type="domain" description="Zinc finger C3HC4 RING-type" evidence="4">
    <location>
        <begin position="47"/>
        <end position="70"/>
    </location>
</feature>
<dbReference type="VEuPathDB" id="FungiDB:PSTT_11830"/>
<proteinExistence type="predicted"/>
<evidence type="ECO:0000256" key="1">
    <source>
        <dbReference type="ARBA" id="ARBA00022723"/>
    </source>
</evidence>
<dbReference type="Pfam" id="PF00097">
    <property type="entry name" value="zf-C3HC4"/>
    <property type="match status" value="1"/>
</dbReference>
<dbReference type="AlphaFoldDB" id="A0A2S4WNH2"/>
<keyword evidence="2" id="KW-0863">Zinc-finger</keyword>
<reference evidence="6" key="3">
    <citation type="journal article" date="2018" name="Mol. Plant Microbe Interact.">
        <title>Genome sequence resources for the wheat stripe rust pathogen (Puccinia striiformis f. sp. tritici) and the barley stripe rust pathogen (Puccinia striiformis f. sp. hordei).</title>
        <authorList>
            <person name="Xia C."/>
            <person name="Wang M."/>
            <person name="Yin C."/>
            <person name="Cornejo O.E."/>
            <person name="Hulbert S.H."/>
            <person name="Chen X."/>
        </authorList>
    </citation>
    <scope>NUCLEOTIDE SEQUENCE [LARGE SCALE GENOMIC DNA]</scope>
    <source>
        <strain evidence="6">93TX-2</strain>
    </source>
</reference>
<gene>
    <name evidence="5" type="ORF">PSHT_00248</name>
</gene>
<dbReference type="SUPFAM" id="SSF57850">
    <property type="entry name" value="RING/U-box"/>
    <property type="match status" value="1"/>
</dbReference>
<dbReference type="Proteomes" id="UP000238274">
    <property type="component" value="Unassembled WGS sequence"/>
</dbReference>
<dbReference type="InterPro" id="IPR018957">
    <property type="entry name" value="Znf_C3HC4_RING-type"/>
</dbReference>
<evidence type="ECO:0000256" key="3">
    <source>
        <dbReference type="ARBA" id="ARBA00022833"/>
    </source>
</evidence>